<organism evidence="12 13">
    <name type="scientific">Macrophomina phaseolina</name>
    <dbReference type="NCBI Taxonomy" id="35725"/>
    <lineage>
        <taxon>Eukaryota</taxon>
        <taxon>Fungi</taxon>
        <taxon>Dikarya</taxon>
        <taxon>Ascomycota</taxon>
        <taxon>Pezizomycotina</taxon>
        <taxon>Dothideomycetes</taxon>
        <taxon>Dothideomycetes incertae sedis</taxon>
        <taxon>Botryosphaeriales</taxon>
        <taxon>Botryosphaeriaceae</taxon>
        <taxon>Macrophomina</taxon>
    </lineage>
</organism>
<evidence type="ECO:0000256" key="6">
    <source>
        <dbReference type="ARBA" id="ARBA00022801"/>
    </source>
</evidence>
<keyword evidence="2" id="KW-0645">Protease</keyword>
<proteinExistence type="predicted"/>
<feature type="region of interest" description="Disordered" evidence="10">
    <location>
        <begin position="110"/>
        <end position="133"/>
    </location>
</feature>
<name>A0ABQ8GT93_9PEZI</name>
<reference evidence="12 13" key="1">
    <citation type="journal article" date="2021" name="Nat. Commun.">
        <title>Genetic determinants of endophytism in the Arabidopsis root mycobiome.</title>
        <authorList>
            <person name="Mesny F."/>
            <person name="Miyauchi S."/>
            <person name="Thiergart T."/>
            <person name="Pickel B."/>
            <person name="Atanasova L."/>
            <person name="Karlsson M."/>
            <person name="Huettel B."/>
            <person name="Barry K.W."/>
            <person name="Haridas S."/>
            <person name="Chen C."/>
            <person name="Bauer D."/>
            <person name="Andreopoulos W."/>
            <person name="Pangilinan J."/>
            <person name="LaButti K."/>
            <person name="Riley R."/>
            <person name="Lipzen A."/>
            <person name="Clum A."/>
            <person name="Drula E."/>
            <person name="Henrissat B."/>
            <person name="Kohler A."/>
            <person name="Grigoriev I.V."/>
            <person name="Martin F.M."/>
            <person name="Hacquard S."/>
        </authorList>
    </citation>
    <scope>NUCLEOTIDE SEQUENCE [LARGE SCALE GENOMIC DNA]</scope>
    <source>
        <strain evidence="12 13">MPI-SDFR-AT-0080</strain>
    </source>
</reference>
<evidence type="ECO:0000256" key="4">
    <source>
        <dbReference type="ARBA" id="ARBA00022771"/>
    </source>
</evidence>
<dbReference type="InterPro" id="IPR038765">
    <property type="entry name" value="Papain-like_cys_pep_sf"/>
</dbReference>
<dbReference type="PANTHER" id="PTHR13312:SF0">
    <property type="entry name" value="UBIQUITIN THIOESTERASE OTU1"/>
    <property type="match status" value="1"/>
</dbReference>
<comment type="function">
    <text evidence="9">Hydrolase that can remove conjugated ubiquitin from proteins and may therefore play an important regulatory role at the level of protein turnover by preventing degradation.</text>
</comment>
<evidence type="ECO:0000313" key="12">
    <source>
        <dbReference type="EMBL" id="KAH7063712.1"/>
    </source>
</evidence>
<keyword evidence="3" id="KW-0479">Metal-binding</keyword>
<comment type="subcellular location">
    <subcellularLocation>
        <location evidence="9">Cytoplasm</location>
    </subcellularLocation>
</comment>
<comment type="catalytic activity">
    <reaction evidence="1 9">
        <text>Thiol-dependent hydrolysis of ester, thioester, amide, peptide and isopeptide bonds formed by the C-terminal Gly of ubiquitin (a 76-residue protein attached to proteins as an intracellular targeting signal).</text>
        <dbReference type="EC" id="3.4.19.12"/>
    </reaction>
</comment>
<protein>
    <recommendedName>
        <fullName evidence="9">Ubiquitin thioesterase OTU</fullName>
        <ecNumber evidence="9">3.4.19.12</ecNumber>
    </recommendedName>
</protein>
<dbReference type="EC" id="3.4.19.12" evidence="9"/>
<accession>A0ABQ8GT93</accession>
<evidence type="ECO:0000256" key="3">
    <source>
        <dbReference type="ARBA" id="ARBA00022723"/>
    </source>
</evidence>
<evidence type="ECO:0000259" key="11">
    <source>
        <dbReference type="PROSITE" id="PS50802"/>
    </source>
</evidence>
<keyword evidence="13" id="KW-1185">Reference proteome</keyword>
<dbReference type="CDD" id="cd17059">
    <property type="entry name" value="Ubl_OTU1"/>
    <property type="match status" value="1"/>
</dbReference>
<evidence type="ECO:0000256" key="10">
    <source>
        <dbReference type="SAM" id="MobiDB-lite"/>
    </source>
</evidence>
<feature type="domain" description="OTU" evidence="11">
    <location>
        <begin position="141"/>
        <end position="262"/>
    </location>
</feature>
<dbReference type="InterPro" id="IPR003323">
    <property type="entry name" value="OTU_dom"/>
</dbReference>
<dbReference type="InterPro" id="IPR057766">
    <property type="entry name" value="Znf-C2H2_OTU1-like_C"/>
</dbReference>
<dbReference type="Gene3D" id="3.90.70.80">
    <property type="match status" value="1"/>
</dbReference>
<dbReference type="Gene3D" id="3.10.20.90">
    <property type="entry name" value="Phosphatidylinositol 3-kinase Catalytic Subunit, Chain A, domain 1"/>
    <property type="match status" value="1"/>
</dbReference>
<sequence>MRIRVRGPQGVTTITLDDHATVAELQSTIAEKSGVPVFDLKAGYPPQPIDIAQFDPVTALSDTGLKLNGEQLVVVPRDVGGQLSHPMADTTPGRAAPLPGSKQAIENQASELQQPLSLSRNAKDVESDPPEVAVPEAGGTLVLRVMPDDNSCLFRAIGSAVMGDSLDIMQEMRGIVAAAIQANPVDYNEVILQKSPDDYCRWIQRDESWGGDIELGILSQHFDIEICSIDVQSLHVYRYNEGKPRRCILVYSGIHYDTIALNPSSPPHRKADMPPEFDIKQFDALDDVVLERAKDLCKILQSRHYYTDTAGFAIKCNKCGWKGNGEAGALQHAKETGHMDFGEAE</sequence>
<evidence type="ECO:0000256" key="1">
    <source>
        <dbReference type="ARBA" id="ARBA00000707"/>
    </source>
</evidence>
<keyword evidence="8" id="KW-0862">Zinc</keyword>
<evidence type="ECO:0000256" key="8">
    <source>
        <dbReference type="ARBA" id="ARBA00022833"/>
    </source>
</evidence>
<keyword evidence="6 9" id="KW-0378">Hydrolase</keyword>
<dbReference type="CDD" id="cd22745">
    <property type="entry name" value="OTU_OTU1"/>
    <property type="match status" value="1"/>
</dbReference>
<dbReference type="EMBL" id="JAGTJR010000002">
    <property type="protein sequence ID" value="KAH7063712.1"/>
    <property type="molecule type" value="Genomic_DNA"/>
</dbReference>
<gene>
    <name evidence="12" type="ORF">B0J12DRAFT_178604</name>
</gene>
<keyword evidence="5 9" id="KW-0833">Ubl conjugation pathway</keyword>
<comment type="caution">
    <text evidence="12">The sequence shown here is derived from an EMBL/GenBank/DDBJ whole genome shotgun (WGS) entry which is preliminary data.</text>
</comment>
<evidence type="ECO:0000256" key="5">
    <source>
        <dbReference type="ARBA" id="ARBA00022786"/>
    </source>
</evidence>
<evidence type="ECO:0000313" key="13">
    <source>
        <dbReference type="Proteomes" id="UP000774617"/>
    </source>
</evidence>
<feature type="compositionally biased region" description="Polar residues" evidence="10">
    <location>
        <begin position="110"/>
        <end position="120"/>
    </location>
</feature>
<dbReference type="InterPro" id="IPR048857">
    <property type="entry name" value="OTU1_Ubl"/>
</dbReference>
<keyword evidence="4" id="KW-0863">Zinc-finger</keyword>
<evidence type="ECO:0000256" key="7">
    <source>
        <dbReference type="ARBA" id="ARBA00022807"/>
    </source>
</evidence>
<evidence type="ECO:0000256" key="2">
    <source>
        <dbReference type="ARBA" id="ARBA00022670"/>
    </source>
</evidence>
<dbReference type="Pfam" id="PF02338">
    <property type="entry name" value="OTU"/>
    <property type="match status" value="1"/>
</dbReference>
<dbReference type="Proteomes" id="UP000774617">
    <property type="component" value="Unassembled WGS sequence"/>
</dbReference>
<dbReference type="SUPFAM" id="SSF54001">
    <property type="entry name" value="Cysteine proteinases"/>
    <property type="match status" value="1"/>
</dbReference>
<dbReference type="Pfam" id="PF21403">
    <property type="entry name" value="OTU1_UBXL"/>
    <property type="match status" value="1"/>
</dbReference>
<keyword evidence="9" id="KW-0963">Cytoplasm</keyword>
<keyword evidence="7 9" id="KW-0788">Thiol protease</keyword>
<dbReference type="PANTHER" id="PTHR13312">
    <property type="entry name" value="HIV-INDUCED PROTEIN-7-LIKE PROTEASE"/>
    <property type="match status" value="1"/>
</dbReference>
<dbReference type="PROSITE" id="PS50802">
    <property type="entry name" value="OTU"/>
    <property type="match status" value="1"/>
</dbReference>
<evidence type="ECO:0000256" key="9">
    <source>
        <dbReference type="RuleBase" id="RU367104"/>
    </source>
</evidence>
<dbReference type="Pfam" id="PF24560">
    <property type="entry name" value="zf-C2H2_OTU1_C"/>
    <property type="match status" value="1"/>
</dbReference>